<dbReference type="Proteomes" id="UP001216579">
    <property type="component" value="Unassembled WGS sequence"/>
</dbReference>
<accession>A0ABT5ZWG4</accession>
<keyword evidence="3" id="KW-1185">Reference proteome</keyword>
<evidence type="ECO:0000313" key="2">
    <source>
        <dbReference type="EMBL" id="MDF3294168.1"/>
    </source>
</evidence>
<evidence type="ECO:0000313" key="3">
    <source>
        <dbReference type="Proteomes" id="UP001216579"/>
    </source>
</evidence>
<dbReference type="EMBL" id="JARJBC010000037">
    <property type="protein sequence ID" value="MDF3294168.1"/>
    <property type="molecule type" value="Genomic_DNA"/>
</dbReference>
<comment type="caution">
    <text evidence="2">The sequence shown here is derived from an EMBL/GenBank/DDBJ whole genome shotgun (WGS) entry which is preliminary data.</text>
</comment>
<feature type="region of interest" description="Disordered" evidence="1">
    <location>
        <begin position="70"/>
        <end position="106"/>
    </location>
</feature>
<proteinExistence type="predicted"/>
<reference evidence="2 3" key="1">
    <citation type="submission" date="2023-03" db="EMBL/GenBank/DDBJ databases">
        <title>Draft genome sequence of Streptomyces sp. RB6PN23 isolated from peat swamp forest in Thailand.</title>
        <authorList>
            <person name="Klaysubun C."/>
            <person name="Duangmal K."/>
        </authorList>
    </citation>
    <scope>NUCLEOTIDE SEQUENCE [LARGE SCALE GENOMIC DNA]</scope>
    <source>
        <strain evidence="2 3">RB6PN23</strain>
    </source>
</reference>
<organism evidence="2 3">
    <name type="scientific">Streptomyces silvisoli</name>
    <dbReference type="NCBI Taxonomy" id="3034235"/>
    <lineage>
        <taxon>Bacteria</taxon>
        <taxon>Bacillati</taxon>
        <taxon>Actinomycetota</taxon>
        <taxon>Actinomycetes</taxon>
        <taxon>Kitasatosporales</taxon>
        <taxon>Streptomycetaceae</taxon>
        <taxon>Streptomyces</taxon>
    </lineage>
</organism>
<feature type="region of interest" description="Disordered" evidence="1">
    <location>
        <begin position="1"/>
        <end position="25"/>
    </location>
</feature>
<protein>
    <submittedName>
        <fullName evidence="2">Uncharacterized protein</fullName>
    </submittedName>
</protein>
<gene>
    <name evidence="2" type="ORF">P3G67_34180</name>
</gene>
<evidence type="ECO:0000256" key="1">
    <source>
        <dbReference type="SAM" id="MobiDB-lite"/>
    </source>
</evidence>
<sequence>MPGDQQPVDLQAVQRRRAGGIAGRPIRDETEQRIRGLIGELRIAAQTDSRLDEDRTGRHAPYLSPVVVPTASELREREPPARGAPESQTEDLDGDGMNMAVSHSSS</sequence>
<dbReference type="RefSeq" id="WP_276096980.1">
    <property type="nucleotide sequence ID" value="NZ_JARJBC010000037.1"/>
</dbReference>
<name>A0ABT5ZWG4_9ACTN</name>